<dbReference type="Proteomes" id="UP000696413">
    <property type="component" value="Unassembled WGS sequence"/>
</dbReference>
<name>A0ABS6HKM0_MYCGD</name>
<protein>
    <submittedName>
        <fullName evidence="1">Sulfotransferase family protein</fullName>
    </submittedName>
</protein>
<dbReference type="Gene3D" id="3.40.50.300">
    <property type="entry name" value="P-loop containing nucleotide triphosphate hydrolases"/>
    <property type="match status" value="1"/>
</dbReference>
<dbReference type="SUPFAM" id="SSF52540">
    <property type="entry name" value="P-loop containing nucleoside triphosphate hydrolases"/>
    <property type="match status" value="1"/>
</dbReference>
<comment type="caution">
    <text evidence="1">The sequence shown here is derived from an EMBL/GenBank/DDBJ whole genome shotgun (WGS) entry which is preliminary data.</text>
</comment>
<evidence type="ECO:0000313" key="1">
    <source>
        <dbReference type="EMBL" id="MBU8822866.1"/>
    </source>
</evidence>
<evidence type="ECO:0000313" key="2">
    <source>
        <dbReference type="Proteomes" id="UP000696413"/>
    </source>
</evidence>
<keyword evidence="2" id="KW-1185">Reference proteome</keyword>
<dbReference type="EMBL" id="JAHBOM010000005">
    <property type="protein sequence ID" value="MBU8822866.1"/>
    <property type="molecule type" value="Genomic_DNA"/>
</dbReference>
<accession>A0ABS6HKM0</accession>
<reference evidence="1 2" key="1">
    <citation type="submission" date="2021-05" db="EMBL/GenBank/DDBJ databases">
        <title>Draft Genome Sequences of Clinical Respiratory Isolates of Mycobacterium goodii Recovered in Ireland.</title>
        <authorList>
            <person name="Flanagan P.R."/>
            <person name="Mok S."/>
            <person name="Roycroft E."/>
            <person name="Rogers T.R."/>
            <person name="Fitzgibbon M."/>
        </authorList>
    </citation>
    <scope>NUCLEOTIDE SEQUENCE [LARGE SCALE GENOMIC DNA]</scope>
    <source>
        <strain evidence="1 2">14IE55</strain>
    </source>
</reference>
<dbReference type="RefSeq" id="WP_100519974.1">
    <property type="nucleotide sequence ID" value="NZ_JAHBOJ010000002.1"/>
</dbReference>
<gene>
    <name evidence="1" type="ORF">KL859_08240</name>
</gene>
<organism evidence="1 2">
    <name type="scientific">Mycolicibacterium goodii</name>
    <name type="common">Mycobacterium goodii</name>
    <dbReference type="NCBI Taxonomy" id="134601"/>
    <lineage>
        <taxon>Bacteria</taxon>
        <taxon>Bacillati</taxon>
        <taxon>Actinomycetota</taxon>
        <taxon>Actinomycetes</taxon>
        <taxon>Mycobacteriales</taxon>
        <taxon>Mycobacteriaceae</taxon>
        <taxon>Mycolicibacterium</taxon>
    </lineage>
</organism>
<dbReference type="InterPro" id="IPR027417">
    <property type="entry name" value="P-loop_NTPase"/>
</dbReference>
<proteinExistence type="predicted"/>
<sequence>MTAANNGKRNRPVILFVLGMGRSGSSALTRVLSLCGAALPTKMMGADKSNPRGYWEPRESLLLNRWILDRHDSAWWDPSLRLTEEEQYVGKERAACMAKIEPFIAKLPKSDVIVIKDLQIVVLYEMWFEAVRAAGYDIAVVIPVRHPEEVASSLAAAVKATPELTSALWLKGNLLSERHTRDIPRVVVDYPNMLEDWRREVKRVSTALSVDLTPPDEQAVDEFLAPSLRRQRSEKPVIDRFGSDWLSTVYRVFRAAGRDEPIDTGTLDRVYEQFRAAEHDFRLAYDGNRRFQEGLLNTFVKPAVVRPILEAVAMAHRRKGTWA</sequence>